<dbReference type="AlphaFoldDB" id="A7S261"/>
<dbReference type="InterPro" id="IPR000421">
    <property type="entry name" value="FA58C"/>
</dbReference>
<dbReference type="PROSITE" id="PS50022">
    <property type="entry name" value="FA58C_3"/>
    <property type="match status" value="1"/>
</dbReference>
<dbReference type="SUPFAM" id="SSF49785">
    <property type="entry name" value="Galactose-binding domain-like"/>
    <property type="match status" value="1"/>
</dbReference>
<accession>A7S261</accession>
<reference evidence="2 3" key="1">
    <citation type="journal article" date="2007" name="Science">
        <title>Sea anemone genome reveals ancestral eumetazoan gene repertoire and genomic organization.</title>
        <authorList>
            <person name="Putnam N.H."/>
            <person name="Srivastava M."/>
            <person name="Hellsten U."/>
            <person name="Dirks B."/>
            <person name="Chapman J."/>
            <person name="Salamov A."/>
            <person name="Terry A."/>
            <person name="Shapiro H."/>
            <person name="Lindquist E."/>
            <person name="Kapitonov V.V."/>
            <person name="Jurka J."/>
            <person name="Genikhovich G."/>
            <person name="Grigoriev I.V."/>
            <person name="Lucas S.M."/>
            <person name="Steele R.E."/>
            <person name="Finnerty J.R."/>
            <person name="Technau U."/>
            <person name="Martindale M.Q."/>
            <person name="Rokhsar D.S."/>
        </authorList>
    </citation>
    <scope>NUCLEOTIDE SEQUENCE [LARGE SCALE GENOMIC DNA]</scope>
    <source>
        <strain evidence="3">CH2 X CH6</strain>
    </source>
</reference>
<keyword evidence="3" id="KW-1185">Reference proteome</keyword>
<dbReference type="Proteomes" id="UP000001593">
    <property type="component" value="Unassembled WGS sequence"/>
</dbReference>
<dbReference type="PANTHER" id="PTHR47457:SF1">
    <property type="entry name" value="BTB DOMAIN-CONTAINING PROTEIN-RELATED"/>
    <property type="match status" value="1"/>
</dbReference>
<evidence type="ECO:0000313" key="2">
    <source>
        <dbReference type="EMBL" id="EDO42181.1"/>
    </source>
</evidence>
<dbReference type="PhylomeDB" id="A7S261"/>
<dbReference type="InParanoid" id="A7S261"/>
<dbReference type="EMBL" id="DS469567">
    <property type="protein sequence ID" value="EDO42181.1"/>
    <property type="molecule type" value="Genomic_DNA"/>
</dbReference>
<dbReference type="eggNOG" id="KOG4276">
    <property type="taxonomic scope" value="Eukaryota"/>
</dbReference>
<sequence length="86" mass="10160">SWWCVDLGEHYTFFPTVYTLRHGRDNGLSIIRNWKLEGSRDGHRWTVLKVHENDRGMKGAYPFYTGTWSIDGQVSAMRYFRVFQTG</sequence>
<name>A7S261_NEMVE</name>
<protein>
    <recommendedName>
        <fullName evidence="1">F5/8 type C domain-containing protein</fullName>
    </recommendedName>
</protein>
<feature type="non-terminal residue" evidence="2">
    <location>
        <position position="1"/>
    </location>
</feature>
<feature type="non-terminal residue" evidence="2">
    <location>
        <position position="86"/>
    </location>
</feature>
<dbReference type="STRING" id="45351.A7S261"/>
<dbReference type="Gene3D" id="2.60.120.260">
    <property type="entry name" value="Galactose-binding domain-like"/>
    <property type="match status" value="1"/>
</dbReference>
<organism evidence="2 3">
    <name type="scientific">Nematostella vectensis</name>
    <name type="common">Starlet sea anemone</name>
    <dbReference type="NCBI Taxonomy" id="45351"/>
    <lineage>
        <taxon>Eukaryota</taxon>
        <taxon>Metazoa</taxon>
        <taxon>Cnidaria</taxon>
        <taxon>Anthozoa</taxon>
        <taxon>Hexacorallia</taxon>
        <taxon>Actiniaria</taxon>
        <taxon>Edwardsiidae</taxon>
        <taxon>Nematostella</taxon>
    </lineage>
</organism>
<evidence type="ECO:0000313" key="3">
    <source>
        <dbReference type="Proteomes" id="UP000001593"/>
    </source>
</evidence>
<dbReference type="InterPro" id="IPR008979">
    <property type="entry name" value="Galactose-bd-like_sf"/>
</dbReference>
<proteinExistence type="predicted"/>
<dbReference type="HOGENOM" id="CLU_141261_0_0_1"/>
<feature type="domain" description="F5/8 type C" evidence="1">
    <location>
        <begin position="1"/>
        <end position="86"/>
    </location>
</feature>
<evidence type="ECO:0000259" key="1">
    <source>
        <dbReference type="PROSITE" id="PS50022"/>
    </source>
</evidence>
<gene>
    <name evidence="2" type="ORF">NEMVEDRAFT_v1g101762</name>
</gene>
<dbReference type="PANTHER" id="PTHR47457">
    <property type="entry name" value="OS05G0345500 PROTEIN"/>
    <property type="match status" value="1"/>
</dbReference>